<dbReference type="EMBL" id="BART01026894">
    <property type="protein sequence ID" value="GAH02371.1"/>
    <property type="molecule type" value="Genomic_DNA"/>
</dbReference>
<comment type="caution">
    <text evidence="1">The sequence shown here is derived from an EMBL/GenBank/DDBJ whole genome shotgun (WGS) entry which is preliminary data.</text>
</comment>
<accession>X1C2Q5</accession>
<organism evidence="1">
    <name type="scientific">marine sediment metagenome</name>
    <dbReference type="NCBI Taxonomy" id="412755"/>
    <lineage>
        <taxon>unclassified sequences</taxon>
        <taxon>metagenomes</taxon>
        <taxon>ecological metagenomes</taxon>
    </lineage>
</organism>
<sequence length="39" mass="4277">MDLNSILSKVIKKVDGNSKLNKFPHNTGNGKWVTTNGGY</sequence>
<protein>
    <submittedName>
        <fullName evidence="1">Uncharacterized protein</fullName>
    </submittedName>
</protein>
<proteinExistence type="predicted"/>
<dbReference type="AlphaFoldDB" id="X1C2Q5"/>
<evidence type="ECO:0000313" key="1">
    <source>
        <dbReference type="EMBL" id="GAH02371.1"/>
    </source>
</evidence>
<reference evidence="1" key="1">
    <citation type="journal article" date="2014" name="Front. Microbiol.">
        <title>High frequency of phylogenetically diverse reductive dehalogenase-homologous genes in deep subseafloor sedimentary metagenomes.</title>
        <authorList>
            <person name="Kawai M."/>
            <person name="Futagami T."/>
            <person name="Toyoda A."/>
            <person name="Takaki Y."/>
            <person name="Nishi S."/>
            <person name="Hori S."/>
            <person name="Arai W."/>
            <person name="Tsubouchi T."/>
            <person name="Morono Y."/>
            <person name="Uchiyama I."/>
            <person name="Ito T."/>
            <person name="Fujiyama A."/>
            <person name="Inagaki F."/>
            <person name="Takami H."/>
        </authorList>
    </citation>
    <scope>NUCLEOTIDE SEQUENCE</scope>
    <source>
        <strain evidence="1">Expedition CK06-06</strain>
    </source>
</reference>
<name>X1C2Q5_9ZZZZ</name>
<gene>
    <name evidence="1" type="ORF">S01H4_47824</name>
</gene>